<dbReference type="Proteomes" id="UP000058114">
    <property type="component" value="Chromosome"/>
</dbReference>
<evidence type="ECO:0000313" key="3">
    <source>
        <dbReference type="EMBL" id="ALP39780.1"/>
    </source>
</evidence>
<dbReference type="PATRIC" id="fig|652.5.peg.816"/>
<reference evidence="4" key="1">
    <citation type="submission" date="2015-10" db="EMBL/GenBank/DDBJ databases">
        <title>Complete Genome Sequence of Aeromonas schubertii strain WL1483.</title>
        <authorList>
            <person name="Liu L."/>
        </authorList>
    </citation>
    <scope>NUCLEOTIDE SEQUENCE [LARGE SCALE GENOMIC DNA]</scope>
    <source>
        <strain evidence="4">WL1483</strain>
    </source>
</reference>
<dbReference type="AlphaFoldDB" id="A0A0S2SDL9"/>
<accession>A0A0S2SDL9</accession>
<keyword evidence="3" id="KW-0645">Protease</keyword>
<dbReference type="InterPro" id="IPR003675">
    <property type="entry name" value="Rce1/LyrA-like_dom"/>
</dbReference>
<feature type="transmembrane region" description="Helical" evidence="1">
    <location>
        <begin position="174"/>
        <end position="194"/>
    </location>
</feature>
<dbReference type="GO" id="GO:0004175">
    <property type="term" value="F:endopeptidase activity"/>
    <property type="evidence" value="ECO:0007669"/>
    <property type="project" value="UniProtKB-ARBA"/>
</dbReference>
<name>A0A0S2SDL9_9GAMM</name>
<keyword evidence="1" id="KW-1133">Transmembrane helix</keyword>
<feature type="transmembrane region" description="Helical" evidence="1">
    <location>
        <begin position="114"/>
        <end position="133"/>
    </location>
</feature>
<feature type="transmembrane region" description="Helical" evidence="1">
    <location>
        <begin position="206"/>
        <end position="221"/>
    </location>
</feature>
<feature type="transmembrane region" description="Helical" evidence="1">
    <location>
        <begin position="145"/>
        <end position="162"/>
    </location>
</feature>
<evidence type="ECO:0000259" key="2">
    <source>
        <dbReference type="Pfam" id="PF02517"/>
    </source>
</evidence>
<evidence type="ECO:0000256" key="1">
    <source>
        <dbReference type="SAM" id="Phobius"/>
    </source>
</evidence>
<dbReference type="KEGG" id="asr:WL1483_361"/>
<dbReference type="RefSeq" id="WP_060584285.1">
    <property type="nucleotide sequence ID" value="NZ_CP013067.1"/>
</dbReference>
<proteinExistence type="predicted"/>
<feature type="transmembrane region" description="Helical" evidence="1">
    <location>
        <begin position="251"/>
        <end position="274"/>
    </location>
</feature>
<feature type="transmembrane region" description="Helical" evidence="1">
    <location>
        <begin position="227"/>
        <end position="244"/>
    </location>
</feature>
<dbReference type="GO" id="GO:0080120">
    <property type="term" value="P:CAAX-box protein maturation"/>
    <property type="evidence" value="ECO:0007669"/>
    <property type="project" value="UniProtKB-ARBA"/>
</dbReference>
<keyword evidence="1" id="KW-0472">Membrane</keyword>
<sequence>MMTIALFTSWAPLWLAILLALFGRQREAWLLLALFLGWATIKGAITPQALSFAFSGLVLAWCLPTLSPRWRMGGHLLLLLWMVALLHHKVPGFHNPLVLERVLAGGQSVPFNLYFNYDKPLIFFALLLAWPGLRGSGGPINRRALLLLPLPMLGLLLLAWQLGALRPEVGLPDWWLLFAINNLLLTCVVEEALFRGYLQQGLVRRFSLPIGLPLAALLFGADHLAGGPLMMIFAALAGLCYGLAFHWSQRLWVAVLFHFALNITHLALFTYPLARH</sequence>
<reference evidence="3 4" key="2">
    <citation type="journal article" date="2016" name="Genome Announc.">
        <title>Complete Genome Sequence of the Highly Virulent Aeromonas schubertii Strain WL1483, Isolated from Diseased Snakehead Fish (Channa argus) in China.</title>
        <authorList>
            <person name="Liu L."/>
            <person name="Li N."/>
            <person name="Zhang D."/>
            <person name="Fu X."/>
            <person name="Shi C."/>
            <person name="Lin Q."/>
            <person name="Hao G."/>
        </authorList>
    </citation>
    <scope>NUCLEOTIDE SEQUENCE [LARGE SCALE GENOMIC DNA]</scope>
    <source>
        <strain evidence="3 4">WL1483</strain>
    </source>
</reference>
<feature type="domain" description="CAAX prenyl protease 2/Lysostaphin resistance protein A-like" evidence="2">
    <location>
        <begin position="173"/>
        <end position="263"/>
    </location>
</feature>
<dbReference type="EMBL" id="CP013067">
    <property type="protein sequence ID" value="ALP39780.1"/>
    <property type="molecule type" value="Genomic_DNA"/>
</dbReference>
<dbReference type="Pfam" id="PF02517">
    <property type="entry name" value="Rce1-like"/>
    <property type="match status" value="1"/>
</dbReference>
<protein>
    <submittedName>
        <fullName evidence="3">Caax amino protease family protein</fullName>
    </submittedName>
</protein>
<keyword evidence="3" id="KW-0378">Hydrolase</keyword>
<gene>
    <name evidence="3" type="ORF">WL1483_361</name>
</gene>
<organism evidence="3 4">
    <name type="scientific">Aeromonas schubertii</name>
    <dbReference type="NCBI Taxonomy" id="652"/>
    <lineage>
        <taxon>Bacteria</taxon>
        <taxon>Pseudomonadati</taxon>
        <taxon>Pseudomonadota</taxon>
        <taxon>Gammaproteobacteria</taxon>
        <taxon>Aeromonadales</taxon>
        <taxon>Aeromonadaceae</taxon>
        <taxon>Aeromonas</taxon>
    </lineage>
</organism>
<dbReference type="GO" id="GO:0006508">
    <property type="term" value="P:proteolysis"/>
    <property type="evidence" value="ECO:0007669"/>
    <property type="project" value="UniProtKB-KW"/>
</dbReference>
<evidence type="ECO:0000313" key="4">
    <source>
        <dbReference type="Proteomes" id="UP000058114"/>
    </source>
</evidence>
<keyword evidence="1" id="KW-0812">Transmembrane</keyword>